<evidence type="ECO:0000256" key="13">
    <source>
        <dbReference type="ARBA" id="ARBA00023242"/>
    </source>
</evidence>
<keyword evidence="5 14" id="KW-0507">mRNA processing</keyword>
<organism evidence="16 17">
    <name type="scientific">Pachysolen tannophilus NRRL Y-2460</name>
    <dbReference type="NCBI Taxonomy" id="669874"/>
    <lineage>
        <taxon>Eukaryota</taxon>
        <taxon>Fungi</taxon>
        <taxon>Dikarya</taxon>
        <taxon>Ascomycota</taxon>
        <taxon>Saccharomycotina</taxon>
        <taxon>Pichiomycetes</taxon>
        <taxon>Pachysolenaceae</taxon>
        <taxon>Pachysolen</taxon>
    </lineage>
</organism>
<evidence type="ECO:0000256" key="8">
    <source>
        <dbReference type="ARBA" id="ARBA00022737"/>
    </source>
</evidence>
<gene>
    <name evidence="16" type="ORF">PACTADRAFT_892</name>
</gene>
<evidence type="ECO:0000256" key="7">
    <source>
        <dbReference type="ARBA" id="ARBA00022728"/>
    </source>
</evidence>
<dbReference type="EC" id="2.3.2.27" evidence="14"/>
<comment type="subunit">
    <text evidence="14">Homotetramer.</text>
</comment>
<evidence type="ECO:0000256" key="3">
    <source>
        <dbReference type="ARBA" id="ARBA00006388"/>
    </source>
</evidence>
<reference evidence="17" key="1">
    <citation type="submission" date="2016-05" db="EMBL/GenBank/DDBJ databases">
        <title>Comparative genomics of biotechnologically important yeasts.</title>
        <authorList>
            <consortium name="DOE Joint Genome Institute"/>
            <person name="Riley R."/>
            <person name="Haridas S."/>
            <person name="Wolfe K.H."/>
            <person name="Lopes M.R."/>
            <person name="Hittinger C.T."/>
            <person name="Goker M."/>
            <person name="Salamov A."/>
            <person name="Wisecaver J."/>
            <person name="Long T.M."/>
            <person name="Aerts A.L."/>
            <person name="Barry K."/>
            <person name="Choi C."/>
            <person name="Clum A."/>
            <person name="Coughlan A.Y."/>
            <person name="Deshpande S."/>
            <person name="Douglass A.P."/>
            <person name="Hanson S.J."/>
            <person name="Klenk H.-P."/>
            <person name="Labutti K."/>
            <person name="Lapidus A."/>
            <person name="Lindquist E."/>
            <person name="Lipzen A."/>
            <person name="Meier-Kolthoff J.P."/>
            <person name="Ohm R.A."/>
            <person name="Otillar R.P."/>
            <person name="Pangilinan J."/>
            <person name="Peng Y."/>
            <person name="Rokas A."/>
            <person name="Rosa C.A."/>
            <person name="Scheuner C."/>
            <person name="Sibirny A.A."/>
            <person name="Slot J.C."/>
            <person name="Stielow J.B."/>
            <person name="Sun H."/>
            <person name="Kurtzman C.P."/>
            <person name="Blackwell M."/>
            <person name="Grigoriev I.V."/>
            <person name="Jeffries T.W."/>
        </authorList>
    </citation>
    <scope>NUCLEOTIDE SEQUENCE [LARGE SCALE GENOMIC DNA]</scope>
    <source>
        <strain evidence="17">NRRL Y-2460</strain>
    </source>
</reference>
<comment type="pathway">
    <text evidence="2 14">Protein modification; protein ubiquitination.</text>
</comment>
<evidence type="ECO:0000256" key="5">
    <source>
        <dbReference type="ARBA" id="ARBA00022664"/>
    </source>
</evidence>
<dbReference type="PANTHER" id="PTHR43995">
    <property type="entry name" value="PRE-MRNA-PROCESSING FACTOR 19"/>
    <property type="match status" value="1"/>
</dbReference>
<dbReference type="InterPro" id="IPR024977">
    <property type="entry name" value="Apc4-like_WD40_dom"/>
</dbReference>
<dbReference type="SUPFAM" id="SSF50978">
    <property type="entry name" value="WD40 repeat-like"/>
    <property type="match status" value="1"/>
</dbReference>
<keyword evidence="10 14" id="KW-0833">Ubl conjugation pathway</keyword>
<keyword evidence="13 14" id="KW-0539">Nucleus</keyword>
<keyword evidence="11 14" id="KW-0508">mRNA splicing</keyword>
<comment type="catalytic activity">
    <reaction evidence="14">
        <text>S-ubiquitinyl-[E2 ubiquitin-conjugating enzyme]-L-cysteine + [acceptor protein]-L-lysine = [E2 ubiquitin-conjugating enzyme]-L-cysteine + N(6)-ubiquitinyl-[acceptor protein]-L-lysine.</text>
        <dbReference type="EC" id="2.3.2.27"/>
    </reaction>
</comment>
<dbReference type="GO" id="GO:0006281">
    <property type="term" value="P:DNA repair"/>
    <property type="evidence" value="ECO:0007669"/>
    <property type="project" value="UniProtKB-KW"/>
</dbReference>
<keyword evidence="9 14" id="KW-0227">DNA damage</keyword>
<keyword evidence="4" id="KW-0853">WD repeat</keyword>
<evidence type="ECO:0000313" key="17">
    <source>
        <dbReference type="Proteomes" id="UP000094236"/>
    </source>
</evidence>
<dbReference type="GO" id="GO:0005737">
    <property type="term" value="C:cytoplasm"/>
    <property type="evidence" value="ECO:0007669"/>
    <property type="project" value="TreeGrafter"/>
</dbReference>
<evidence type="ECO:0000256" key="6">
    <source>
        <dbReference type="ARBA" id="ARBA00022679"/>
    </source>
</evidence>
<keyword evidence="12 14" id="KW-0234">DNA repair</keyword>
<dbReference type="InterPro" id="IPR038959">
    <property type="entry name" value="Prp19"/>
</dbReference>
<dbReference type="CDD" id="cd16656">
    <property type="entry name" value="RING-Ubox_PRP19"/>
    <property type="match status" value="1"/>
</dbReference>
<dbReference type="AlphaFoldDB" id="A0A1E4U331"/>
<dbReference type="Pfam" id="PF12894">
    <property type="entry name" value="ANAPC4_WD40"/>
    <property type="match status" value="1"/>
</dbReference>
<dbReference type="InterPro" id="IPR013915">
    <property type="entry name" value="Prp19_cc"/>
</dbReference>
<protein>
    <recommendedName>
        <fullName evidence="14">Pre-mRNA-processing factor 19</fullName>
        <ecNumber evidence="14">2.3.2.27</ecNumber>
    </recommendedName>
</protein>
<evidence type="ECO:0000256" key="4">
    <source>
        <dbReference type="ARBA" id="ARBA00022574"/>
    </source>
</evidence>
<dbReference type="PANTHER" id="PTHR43995:SF1">
    <property type="entry name" value="PRE-MRNA-PROCESSING FACTOR 19"/>
    <property type="match status" value="1"/>
</dbReference>
<dbReference type="UniPathway" id="UPA00143"/>
<feature type="domain" description="U-box" evidence="15">
    <location>
        <begin position="1"/>
        <end position="74"/>
    </location>
</feature>
<evidence type="ECO:0000256" key="9">
    <source>
        <dbReference type="ARBA" id="ARBA00022763"/>
    </source>
</evidence>
<keyword evidence="8" id="KW-0677">Repeat</keyword>
<keyword evidence="17" id="KW-1185">Reference proteome</keyword>
<dbReference type="InterPro" id="IPR055340">
    <property type="entry name" value="RING-Ubox_PRP19"/>
</dbReference>
<dbReference type="SMART" id="SM00504">
    <property type="entry name" value="Ubox"/>
    <property type="match status" value="1"/>
</dbReference>
<dbReference type="InterPro" id="IPR015943">
    <property type="entry name" value="WD40/YVTN_repeat-like_dom_sf"/>
</dbReference>
<dbReference type="Pfam" id="PF08606">
    <property type="entry name" value="Prp19"/>
    <property type="match status" value="1"/>
</dbReference>
<evidence type="ECO:0000256" key="1">
    <source>
        <dbReference type="ARBA" id="ARBA00004123"/>
    </source>
</evidence>
<comment type="subcellular location">
    <subcellularLocation>
        <location evidence="1 14">Nucleus</location>
    </subcellularLocation>
</comment>
<dbReference type="EMBL" id="KV454011">
    <property type="protein sequence ID" value="ODV98413.1"/>
    <property type="molecule type" value="Genomic_DNA"/>
</dbReference>
<comment type="function">
    <text evidence="14">Ubiquitin-protein ligase which is mainly involved pre-mRNA splicing and DNA repair. Required for pre-mRNA splicing as component of the spliceosome.</text>
</comment>
<name>A0A1E4U331_PACTA</name>
<dbReference type="InterPro" id="IPR013083">
    <property type="entry name" value="Znf_RING/FYVE/PHD"/>
</dbReference>
<keyword evidence="6 14" id="KW-0808">Transferase</keyword>
<keyword evidence="7 14" id="KW-0747">Spliceosome</keyword>
<dbReference type="Gene3D" id="2.130.10.10">
    <property type="entry name" value="YVTN repeat-like/Quinoprotein amine dehydrogenase"/>
    <property type="match status" value="1"/>
</dbReference>
<dbReference type="GO" id="GO:0061630">
    <property type="term" value="F:ubiquitin protein ligase activity"/>
    <property type="evidence" value="ECO:0007669"/>
    <property type="project" value="UniProtKB-UniRule"/>
</dbReference>
<dbReference type="OrthoDB" id="687049at2759"/>
<dbReference type="SUPFAM" id="SSF57850">
    <property type="entry name" value="RING/U-box"/>
    <property type="match status" value="1"/>
</dbReference>
<dbReference type="InterPro" id="IPR003613">
    <property type="entry name" value="Ubox_domain"/>
</dbReference>
<evidence type="ECO:0000256" key="12">
    <source>
        <dbReference type="ARBA" id="ARBA00023204"/>
    </source>
</evidence>
<dbReference type="GO" id="GO:0000974">
    <property type="term" value="C:Prp19 complex"/>
    <property type="evidence" value="ECO:0007669"/>
    <property type="project" value="UniProtKB-UniRule"/>
</dbReference>
<evidence type="ECO:0000313" key="16">
    <source>
        <dbReference type="EMBL" id="ODV98413.1"/>
    </source>
</evidence>
<dbReference type="InterPro" id="IPR036322">
    <property type="entry name" value="WD40_repeat_dom_sf"/>
</dbReference>
<sequence length="527" mass="59691">MNCSISGKPTNSPVVSIKSGTIYDKKLITSYINSHGKDPINDQPLSLDDLVEVNLQNEVLGSSVSDTSIPSLLSSLQDEWDAVALEIFQLRKQLKESRQELSIALYHHDAAVRVAAKAVKERDEAKRALEELVGSMAKGEINNHLEEAGSDVVKEEEIMATDNTQISAEISQLILDAQGILFKRHQENKFVSNITSETNLKLITLNENQETQLAQLLAKTPGCKNSKISHVSQNPMNNEIFLITFEKNHNCIEYDSEKNTIINKYSFTKKTVGDGNLVSLNWIKDEEEEGYKPILAFSNGVVKIGDHQTINIKNSLTGLLVHPLIPKFFIAINDYNYSIYYQWDLLFQSEQLESQISSFDLHMDGNLLSLGLENGKILLYELSKGLVVSEFNTELDEVINLKFAHNGYWLLASVNSQNSNQKLIVYNLRKSAPYNIVASLDFKDTSLVKIDKSSQLIVLRYNEADDHGLQYLRYFKKTKTWKLIEQDIVKIEDYIVDIFFQQENGINQLVAIDHSNKLHKLEFVAEK</sequence>
<evidence type="ECO:0000256" key="10">
    <source>
        <dbReference type="ARBA" id="ARBA00022786"/>
    </source>
</evidence>
<dbReference type="FunFam" id="3.30.40.10:FF:000027">
    <property type="entry name" value="Pre-mRNA-processing factor 19, putative"/>
    <property type="match status" value="1"/>
</dbReference>
<dbReference type="GO" id="GO:0000398">
    <property type="term" value="P:mRNA splicing, via spliceosome"/>
    <property type="evidence" value="ECO:0007669"/>
    <property type="project" value="InterPro"/>
</dbReference>
<evidence type="ECO:0000259" key="15">
    <source>
        <dbReference type="PROSITE" id="PS51698"/>
    </source>
</evidence>
<dbReference type="Gene3D" id="3.30.40.10">
    <property type="entry name" value="Zinc/RING finger domain, C3HC4 (zinc finger)"/>
    <property type="match status" value="1"/>
</dbReference>
<dbReference type="STRING" id="669874.A0A1E4U331"/>
<comment type="similarity">
    <text evidence="3 14">Belongs to the WD repeat PRP19 family.</text>
</comment>
<dbReference type="GO" id="GO:0070534">
    <property type="term" value="P:protein K63-linked ubiquitination"/>
    <property type="evidence" value="ECO:0007669"/>
    <property type="project" value="UniProtKB-UniRule"/>
</dbReference>
<accession>A0A1E4U331</accession>
<proteinExistence type="inferred from homology"/>
<evidence type="ECO:0000256" key="11">
    <source>
        <dbReference type="ARBA" id="ARBA00023187"/>
    </source>
</evidence>
<evidence type="ECO:0000256" key="2">
    <source>
        <dbReference type="ARBA" id="ARBA00004906"/>
    </source>
</evidence>
<dbReference type="Proteomes" id="UP000094236">
    <property type="component" value="Unassembled WGS sequence"/>
</dbReference>
<evidence type="ECO:0000256" key="14">
    <source>
        <dbReference type="RuleBase" id="RU367101"/>
    </source>
</evidence>
<dbReference type="GO" id="GO:0071006">
    <property type="term" value="C:U2-type catalytic step 1 spliceosome"/>
    <property type="evidence" value="ECO:0007669"/>
    <property type="project" value="TreeGrafter"/>
</dbReference>
<dbReference type="PROSITE" id="PS51698">
    <property type="entry name" value="U_BOX"/>
    <property type="match status" value="1"/>
</dbReference>